<keyword evidence="3" id="KW-1185">Reference proteome</keyword>
<feature type="compositionally biased region" description="Basic and acidic residues" evidence="1">
    <location>
        <begin position="32"/>
        <end position="56"/>
    </location>
</feature>
<evidence type="ECO:0000313" key="2">
    <source>
        <dbReference type="EMBL" id="WAR05278.1"/>
    </source>
</evidence>
<evidence type="ECO:0000313" key="3">
    <source>
        <dbReference type="Proteomes" id="UP001164746"/>
    </source>
</evidence>
<accession>A0ABY7E5K0</accession>
<gene>
    <name evidence="2" type="ORF">MAR_020647</name>
</gene>
<proteinExistence type="predicted"/>
<dbReference type="EMBL" id="CP111016">
    <property type="protein sequence ID" value="WAR05278.1"/>
    <property type="molecule type" value="Genomic_DNA"/>
</dbReference>
<name>A0ABY7E5K0_MYAAR</name>
<organism evidence="2 3">
    <name type="scientific">Mya arenaria</name>
    <name type="common">Soft-shell clam</name>
    <dbReference type="NCBI Taxonomy" id="6604"/>
    <lineage>
        <taxon>Eukaryota</taxon>
        <taxon>Metazoa</taxon>
        <taxon>Spiralia</taxon>
        <taxon>Lophotrochozoa</taxon>
        <taxon>Mollusca</taxon>
        <taxon>Bivalvia</taxon>
        <taxon>Autobranchia</taxon>
        <taxon>Heteroconchia</taxon>
        <taxon>Euheterodonta</taxon>
        <taxon>Imparidentia</taxon>
        <taxon>Neoheterodontei</taxon>
        <taxon>Myida</taxon>
        <taxon>Myoidea</taxon>
        <taxon>Myidae</taxon>
        <taxon>Mya</taxon>
    </lineage>
</organism>
<evidence type="ECO:0000256" key="1">
    <source>
        <dbReference type="SAM" id="MobiDB-lite"/>
    </source>
</evidence>
<reference evidence="2" key="1">
    <citation type="submission" date="2022-11" db="EMBL/GenBank/DDBJ databases">
        <title>Centuries of genome instability and evolution in soft-shell clam transmissible cancer (bioRxiv).</title>
        <authorList>
            <person name="Hart S.F.M."/>
            <person name="Yonemitsu M.A."/>
            <person name="Giersch R.M."/>
            <person name="Beal B.F."/>
            <person name="Arriagada G."/>
            <person name="Davis B.W."/>
            <person name="Ostrander E.A."/>
            <person name="Goff S.P."/>
            <person name="Metzger M.J."/>
        </authorList>
    </citation>
    <scope>NUCLEOTIDE SEQUENCE</scope>
    <source>
        <strain evidence="2">MELC-2E11</strain>
        <tissue evidence="2">Siphon/mantle</tissue>
    </source>
</reference>
<feature type="region of interest" description="Disordered" evidence="1">
    <location>
        <begin position="29"/>
        <end position="61"/>
    </location>
</feature>
<dbReference type="Proteomes" id="UP001164746">
    <property type="component" value="Chromosome 5"/>
</dbReference>
<sequence length="137" mass="15148">MTEVDKFLFNLEQLVRDAIKDNVAFSVGPSEKSNKKTIDVTKQRNDLQLEPGHKSSDQISGNDKPVVDIFKECIADTFKILSAEVSHLNHQCQDTVKNKLLPQFNSLCDADQRASNSHNGPFGTASVTIDGSSWTVL</sequence>
<protein>
    <submittedName>
        <fullName evidence="2">Uncharacterized protein</fullName>
    </submittedName>
</protein>